<dbReference type="eggNOG" id="KOG0039">
    <property type="taxonomic scope" value="Eukaryota"/>
</dbReference>
<feature type="transmembrane region" description="Helical" evidence="10">
    <location>
        <begin position="20"/>
        <end position="38"/>
    </location>
</feature>
<comment type="similarity">
    <text evidence="2">Belongs to the ferric reductase (FRE) family.</text>
</comment>
<comment type="catalytic activity">
    <reaction evidence="8">
        <text>2 a Fe(II)-siderophore + NADP(+) + H(+) = 2 a Fe(III)-siderophore + NADPH</text>
        <dbReference type="Rhea" id="RHEA:28795"/>
        <dbReference type="Rhea" id="RHEA-COMP:11342"/>
        <dbReference type="Rhea" id="RHEA-COMP:11344"/>
        <dbReference type="ChEBI" id="CHEBI:15378"/>
        <dbReference type="ChEBI" id="CHEBI:29033"/>
        <dbReference type="ChEBI" id="CHEBI:29034"/>
        <dbReference type="ChEBI" id="CHEBI:57783"/>
        <dbReference type="ChEBI" id="CHEBI:58349"/>
        <dbReference type="EC" id="1.16.1.9"/>
    </reaction>
</comment>
<feature type="domain" description="FAD-binding FR-type" evidence="11">
    <location>
        <begin position="56"/>
        <end position="179"/>
    </location>
</feature>
<dbReference type="InterPro" id="IPR051410">
    <property type="entry name" value="Ferric/Cupric_Reductase"/>
</dbReference>
<reference evidence="12 13" key="1">
    <citation type="journal article" date="2012" name="Eukaryot. Cell">
        <title>Genome sequence of the Trichosporon asahii environmental strain CBS 8904.</title>
        <authorList>
            <person name="Yang R.Y."/>
            <person name="Li H.T."/>
            <person name="Zhu H."/>
            <person name="Zhou G.P."/>
            <person name="Wang M."/>
            <person name="Wang L."/>
        </authorList>
    </citation>
    <scope>NUCLEOTIDE SEQUENCE [LARGE SCALE GENOMIC DNA]</scope>
    <source>
        <strain evidence="12 13">CBS 8904</strain>
    </source>
</reference>
<dbReference type="HOGENOM" id="CLU_010365_1_1_1"/>
<feature type="region of interest" description="Disordered" evidence="9">
    <location>
        <begin position="262"/>
        <end position="299"/>
    </location>
</feature>
<dbReference type="OMA" id="IRITIQH"/>
<keyword evidence="10" id="KW-0812">Transmembrane</keyword>
<dbReference type="AlphaFoldDB" id="K1WFT7"/>
<dbReference type="SUPFAM" id="SSF52343">
    <property type="entry name" value="Ferredoxin reductase-like, C-terminal NADP-linked domain"/>
    <property type="match status" value="1"/>
</dbReference>
<name>K1WFT7_TRIAC</name>
<dbReference type="GO" id="GO:0006879">
    <property type="term" value="P:intracellular iron ion homeostasis"/>
    <property type="evidence" value="ECO:0007669"/>
    <property type="project" value="TreeGrafter"/>
</dbReference>
<dbReference type="InterPro" id="IPR017927">
    <property type="entry name" value="FAD-bd_FR_type"/>
</dbReference>
<dbReference type="GO" id="GO:0015677">
    <property type="term" value="P:copper ion import"/>
    <property type="evidence" value="ECO:0007669"/>
    <property type="project" value="TreeGrafter"/>
</dbReference>
<dbReference type="SFLD" id="SFLDS00052">
    <property type="entry name" value="Ferric_Reductase_Domain"/>
    <property type="match status" value="1"/>
</dbReference>
<dbReference type="STRING" id="1220162.K1WFT7"/>
<evidence type="ECO:0000313" key="12">
    <source>
        <dbReference type="EMBL" id="EKD00434.1"/>
    </source>
</evidence>
<dbReference type="SUPFAM" id="SSF63380">
    <property type="entry name" value="Riboflavin synthase domain-like"/>
    <property type="match status" value="1"/>
</dbReference>
<evidence type="ECO:0000256" key="4">
    <source>
        <dbReference type="ARBA" id="ARBA00022448"/>
    </source>
</evidence>
<dbReference type="GO" id="GO:0052851">
    <property type="term" value="F:ferric-chelate reductase (NADPH) activity"/>
    <property type="evidence" value="ECO:0007669"/>
    <property type="project" value="UniProtKB-EC"/>
</dbReference>
<comment type="caution">
    <text evidence="12">The sequence shown here is derived from an EMBL/GenBank/DDBJ whole genome shotgun (WGS) entry which is preliminary data.</text>
</comment>
<dbReference type="SFLD" id="SFLDG01168">
    <property type="entry name" value="Ferric_reductase_subgroup_(FRE"/>
    <property type="match status" value="1"/>
</dbReference>
<organism evidence="12 13">
    <name type="scientific">Trichosporon asahii var. asahii (strain CBS 8904)</name>
    <name type="common">Yeast</name>
    <dbReference type="NCBI Taxonomy" id="1220162"/>
    <lineage>
        <taxon>Eukaryota</taxon>
        <taxon>Fungi</taxon>
        <taxon>Dikarya</taxon>
        <taxon>Basidiomycota</taxon>
        <taxon>Agaricomycotina</taxon>
        <taxon>Tremellomycetes</taxon>
        <taxon>Trichosporonales</taxon>
        <taxon>Trichosporonaceae</taxon>
        <taxon>Trichosporon</taxon>
    </lineage>
</organism>
<evidence type="ECO:0000256" key="8">
    <source>
        <dbReference type="ARBA" id="ARBA00048483"/>
    </source>
</evidence>
<dbReference type="InterPro" id="IPR017938">
    <property type="entry name" value="Riboflavin_synthase-like_b-brl"/>
</dbReference>
<dbReference type="OrthoDB" id="17725at2759"/>
<sequence length="369" mass="41053">MSIILPLSFRPVRERAYEIFLVLHILLAAATLILMYYHVLDFGYLAWIWACVGLWAFDRFVRLVRIALLSYRTLGEENTVARMTATGGLIRVSVRVSGPFKPKPGQYYFLYEPRSLTPWENHPFTLASWNTTGRGTELEFLVAPMKGWTRRLQRRIDRANGSARMRLLLEGPYGHEADLTGFEHVLLVAGGSGITGVLPYLFALGQSERKRKIHLVWAARTAEYAADVLSNELMPAKREHASLQLHFTRDAATPAELVKVISQTEPSTPTDSSDKSDKDDQSSTDATAGTSAKAKPRSGSAIYTYRPEMRTMLAEAVTDVVGGERLAVLVCGPFAMCDDLRQAVVDTYGQGPGQLPAAQLSYFEEAFGW</sequence>
<comment type="subcellular location">
    <subcellularLocation>
        <location evidence="1">Cell membrane</location>
        <topology evidence="1">Multi-pass membrane protein</topology>
    </subcellularLocation>
</comment>
<gene>
    <name evidence="12" type="ORF">A1Q2_05271</name>
</gene>
<dbReference type="InterPro" id="IPR013121">
    <property type="entry name" value="Fe_red_NAD-bd_6"/>
</dbReference>
<dbReference type="EC" id="1.16.1.9" evidence="3"/>
<keyword evidence="5" id="KW-1003">Cell membrane</keyword>
<dbReference type="GO" id="GO:0005886">
    <property type="term" value="C:plasma membrane"/>
    <property type="evidence" value="ECO:0007669"/>
    <property type="project" value="UniProtKB-SubCell"/>
</dbReference>
<dbReference type="InterPro" id="IPR013112">
    <property type="entry name" value="FAD-bd_8"/>
</dbReference>
<evidence type="ECO:0000256" key="10">
    <source>
        <dbReference type="SAM" id="Phobius"/>
    </source>
</evidence>
<keyword evidence="4" id="KW-0813">Transport</keyword>
<evidence type="ECO:0000256" key="1">
    <source>
        <dbReference type="ARBA" id="ARBA00004651"/>
    </source>
</evidence>
<dbReference type="Pfam" id="PF08030">
    <property type="entry name" value="NAD_binding_6"/>
    <property type="match status" value="1"/>
</dbReference>
<evidence type="ECO:0000256" key="3">
    <source>
        <dbReference type="ARBA" id="ARBA00012668"/>
    </source>
</evidence>
<dbReference type="GO" id="GO:0006826">
    <property type="term" value="P:iron ion transport"/>
    <property type="evidence" value="ECO:0007669"/>
    <property type="project" value="TreeGrafter"/>
</dbReference>
<evidence type="ECO:0000256" key="6">
    <source>
        <dbReference type="ARBA" id="ARBA00022982"/>
    </source>
</evidence>
<dbReference type="Proteomes" id="UP000006757">
    <property type="component" value="Unassembled WGS sequence"/>
</dbReference>
<protein>
    <recommendedName>
        <fullName evidence="3">ferric-chelate reductase (NADPH)</fullName>
        <ecNumber evidence="3">1.16.1.9</ecNumber>
    </recommendedName>
</protein>
<evidence type="ECO:0000256" key="5">
    <source>
        <dbReference type="ARBA" id="ARBA00022475"/>
    </source>
</evidence>
<accession>K1WFT7</accession>
<dbReference type="EMBL" id="AMBO01000341">
    <property type="protein sequence ID" value="EKD00434.1"/>
    <property type="molecule type" value="Genomic_DNA"/>
</dbReference>
<keyword evidence="6" id="KW-0249">Electron transport</keyword>
<dbReference type="Pfam" id="PF08022">
    <property type="entry name" value="FAD_binding_8"/>
    <property type="match status" value="1"/>
</dbReference>
<dbReference type="InterPro" id="IPR039261">
    <property type="entry name" value="FNR_nucleotide-bd"/>
</dbReference>
<proteinExistence type="inferred from homology"/>
<feature type="compositionally biased region" description="Low complexity" evidence="9">
    <location>
        <begin position="262"/>
        <end position="271"/>
    </location>
</feature>
<keyword evidence="7" id="KW-0560">Oxidoreductase</keyword>
<keyword evidence="10" id="KW-0472">Membrane</keyword>
<evidence type="ECO:0000256" key="7">
    <source>
        <dbReference type="ARBA" id="ARBA00023002"/>
    </source>
</evidence>
<dbReference type="PANTHER" id="PTHR32361">
    <property type="entry name" value="FERRIC/CUPRIC REDUCTASE TRANSMEMBRANE COMPONENT"/>
    <property type="match status" value="1"/>
</dbReference>
<evidence type="ECO:0000259" key="11">
    <source>
        <dbReference type="PROSITE" id="PS51384"/>
    </source>
</evidence>
<evidence type="ECO:0000256" key="2">
    <source>
        <dbReference type="ARBA" id="ARBA00006278"/>
    </source>
</evidence>
<keyword evidence="13" id="KW-1185">Reference proteome</keyword>
<dbReference type="PANTHER" id="PTHR32361:SF9">
    <property type="entry name" value="FERRIC REDUCTASE TRANSMEMBRANE COMPONENT 3-RELATED"/>
    <property type="match status" value="1"/>
</dbReference>
<keyword evidence="10" id="KW-1133">Transmembrane helix</keyword>
<dbReference type="CDD" id="cd06186">
    <property type="entry name" value="NOX_Duox_like_FAD_NADP"/>
    <property type="match status" value="1"/>
</dbReference>
<dbReference type="InParanoid" id="K1WFT7"/>
<dbReference type="Gene3D" id="3.40.50.80">
    <property type="entry name" value="Nucleotide-binding domain of ferredoxin-NADP reductase (FNR) module"/>
    <property type="match status" value="1"/>
</dbReference>
<evidence type="ECO:0000313" key="13">
    <source>
        <dbReference type="Proteomes" id="UP000006757"/>
    </source>
</evidence>
<evidence type="ECO:0000256" key="9">
    <source>
        <dbReference type="SAM" id="MobiDB-lite"/>
    </source>
</evidence>
<feature type="compositionally biased region" description="Basic and acidic residues" evidence="9">
    <location>
        <begin position="272"/>
        <end position="281"/>
    </location>
</feature>
<dbReference type="PROSITE" id="PS51384">
    <property type="entry name" value="FAD_FR"/>
    <property type="match status" value="1"/>
</dbReference>